<comment type="caution">
    <text evidence="1">The sequence shown here is derived from an EMBL/GenBank/DDBJ whole genome shotgun (WGS) entry which is preliminary data.</text>
</comment>
<dbReference type="EMBL" id="JAVFWL010000005">
    <property type="protein sequence ID" value="KAK6753489.1"/>
    <property type="molecule type" value="Genomic_DNA"/>
</dbReference>
<evidence type="ECO:0000313" key="2">
    <source>
        <dbReference type="Proteomes" id="UP001303046"/>
    </source>
</evidence>
<evidence type="ECO:0000313" key="1">
    <source>
        <dbReference type="EMBL" id="KAK6753489.1"/>
    </source>
</evidence>
<protein>
    <submittedName>
        <fullName evidence="1">Uncharacterized protein</fullName>
    </submittedName>
</protein>
<reference evidence="1 2" key="1">
    <citation type="submission" date="2023-08" db="EMBL/GenBank/DDBJ databases">
        <title>A Necator americanus chromosomal reference genome.</title>
        <authorList>
            <person name="Ilik V."/>
            <person name="Petrzelkova K.J."/>
            <person name="Pardy F."/>
            <person name="Fuh T."/>
            <person name="Niatou-Singa F.S."/>
            <person name="Gouil Q."/>
            <person name="Baker L."/>
            <person name="Ritchie M.E."/>
            <person name="Jex A.R."/>
            <person name="Gazzola D."/>
            <person name="Li H."/>
            <person name="Toshio Fujiwara R."/>
            <person name="Zhan B."/>
            <person name="Aroian R.V."/>
            <person name="Pafco B."/>
            <person name="Schwarz E.M."/>
        </authorList>
    </citation>
    <scope>NUCLEOTIDE SEQUENCE [LARGE SCALE GENOMIC DNA]</scope>
    <source>
        <strain evidence="1 2">Aroian</strain>
        <tissue evidence="1">Whole animal</tissue>
    </source>
</reference>
<dbReference type="Proteomes" id="UP001303046">
    <property type="component" value="Unassembled WGS sequence"/>
</dbReference>
<accession>A0ABR1DSX8</accession>
<keyword evidence="2" id="KW-1185">Reference proteome</keyword>
<proteinExistence type="predicted"/>
<name>A0ABR1DSX8_NECAM</name>
<gene>
    <name evidence="1" type="primary">Necator_chrV.g17629</name>
    <name evidence="1" type="ORF">RB195_012839</name>
</gene>
<organism evidence="1 2">
    <name type="scientific">Necator americanus</name>
    <name type="common">Human hookworm</name>
    <dbReference type="NCBI Taxonomy" id="51031"/>
    <lineage>
        <taxon>Eukaryota</taxon>
        <taxon>Metazoa</taxon>
        <taxon>Ecdysozoa</taxon>
        <taxon>Nematoda</taxon>
        <taxon>Chromadorea</taxon>
        <taxon>Rhabditida</taxon>
        <taxon>Rhabditina</taxon>
        <taxon>Rhabditomorpha</taxon>
        <taxon>Strongyloidea</taxon>
        <taxon>Ancylostomatidae</taxon>
        <taxon>Bunostominae</taxon>
        <taxon>Necator</taxon>
    </lineage>
</organism>
<sequence>MIKIESFVKKKKLPVLPFLFNSVVDDIMCRAVEQCPVDVVDGSNTIRAFVGRYQVHRRISNVRPSSANLQHVVELVSKPVEAYGLRLLPDECEQMWVSVNLLFRENRRPIEVVDKFCYLDCILKQIKATR</sequence>